<protein>
    <recommendedName>
        <fullName evidence="3">Lipoprotein</fullName>
    </recommendedName>
</protein>
<dbReference type="PROSITE" id="PS51257">
    <property type="entry name" value="PROKAR_LIPOPROTEIN"/>
    <property type="match status" value="1"/>
</dbReference>
<sequence length="178" mass="19128">MGFRIKPAAVSAFLGLTACVSVSPMTQELWSQDIDLALQTSPGRLRELADGGDERAMIAYAIVVRYGLNGVAADPVEAARYEAMATKPAGYHTNFIWMPKTKDSPGYLMPITTATYSYSPVQAASVAACAAILAPSDDPPGLADRLARGVCGGEANYRRLKGQWHRTGTYNRNDGRNL</sequence>
<name>F4QHN6_9CAUL</name>
<dbReference type="HOGENOM" id="CLU_1507658_0_0_5"/>
<dbReference type="Proteomes" id="UP000006512">
    <property type="component" value="Unassembled WGS sequence"/>
</dbReference>
<accession>F4QHN6</accession>
<dbReference type="OrthoDB" id="9836135at2"/>
<proteinExistence type="predicted"/>
<evidence type="ECO:0000313" key="1">
    <source>
        <dbReference type="EMBL" id="EGF92773.1"/>
    </source>
</evidence>
<organism evidence="1 2">
    <name type="scientific">Asticcacaulis biprosthecium C19</name>
    <dbReference type="NCBI Taxonomy" id="715226"/>
    <lineage>
        <taxon>Bacteria</taxon>
        <taxon>Pseudomonadati</taxon>
        <taxon>Pseudomonadota</taxon>
        <taxon>Alphaproteobacteria</taxon>
        <taxon>Caulobacterales</taxon>
        <taxon>Caulobacteraceae</taxon>
        <taxon>Asticcacaulis</taxon>
    </lineage>
</organism>
<dbReference type="STRING" id="715226.ABI_12100"/>
<gene>
    <name evidence="1" type="ORF">ABI_12100</name>
</gene>
<dbReference type="EMBL" id="GL883077">
    <property type="protein sequence ID" value="EGF92773.1"/>
    <property type="molecule type" value="Genomic_DNA"/>
</dbReference>
<keyword evidence="2" id="KW-1185">Reference proteome</keyword>
<reference evidence="2" key="1">
    <citation type="submission" date="2011-03" db="EMBL/GenBank/DDBJ databases">
        <title>Draft genome sequence of Brevundimonas diminuta.</title>
        <authorList>
            <person name="Brown P.J.B."/>
            <person name="Buechlein A."/>
            <person name="Hemmerich C."/>
            <person name="Brun Y.V."/>
        </authorList>
    </citation>
    <scope>NUCLEOTIDE SEQUENCE [LARGE SCALE GENOMIC DNA]</scope>
    <source>
        <strain evidence="2">C19</strain>
    </source>
</reference>
<dbReference type="AlphaFoldDB" id="F4QHN6"/>
<dbReference type="RefSeq" id="WP_006271954.1">
    <property type="nucleotide sequence ID" value="NZ_GL883077.1"/>
</dbReference>
<evidence type="ECO:0008006" key="3">
    <source>
        <dbReference type="Google" id="ProtNLM"/>
    </source>
</evidence>
<evidence type="ECO:0000313" key="2">
    <source>
        <dbReference type="Proteomes" id="UP000006512"/>
    </source>
</evidence>